<proteinExistence type="inferred from homology"/>
<evidence type="ECO:0000313" key="8">
    <source>
        <dbReference type="EMBL" id="CPV68138.1"/>
    </source>
</evidence>
<evidence type="ECO:0000256" key="2">
    <source>
        <dbReference type="ARBA" id="ARBA00005896"/>
    </source>
</evidence>
<dbReference type="GO" id="GO:0046872">
    <property type="term" value="F:metal ion binding"/>
    <property type="evidence" value="ECO:0007669"/>
    <property type="project" value="UniProtKB-KW"/>
</dbReference>
<evidence type="ECO:0000256" key="5">
    <source>
        <dbReference type="ARBA" id="ARBA00023002"/>
    </source>
</evidence>
<sequence length="310" mass="34468">MNSDLRVVKLGENIGARIDGVRLGEVDTATAGAINEAMLEHKVLFFRGQHHVDDEVQFAFAKSMGIPTTPHPTLTSSDVKVLPIDSEEGGRANQWHTDVTFVDRIPKASILRAVELPPYGGTTTWTSTVAAYRQLPKPLQDLADNLWAMHNNQFDYTQVDPAKVAELLAKAGSGSKYVREFGATHFETHHPVVRVHPETGEKALLLGNFVKRILDVSASESQALFRMFQDRITWLENTIRWSWQLGDVAMWDNRATQHYAISDYGDQPRRMHRVTLAGDVPVGVKGESSRVIAGDASDYSVIDNPKRLVA</sequence>
<gene>
    <name evidence="8" type="primary">tauD_3</name>
    <name evidence="8" type="ORF">ERS075579_04367</name>
</gene>
<evidence type="ECO:0000256" key="6">
    <source>
        <dbReference type="ARBA" id="ARBA00023004"/>
    </source>
</evidence>
<evidence type="ECO:0000256" key="3">
    <source>
        <dbReference type="ARBA" id="ARBA00022723"/>
    </source>
</evidence>
<comment type="cofactor">
    <cofactor evidence="1">
        <name>Fe(2+)</name>
        <dbReference type="ChEBI" id="CHEBI:29033"/>
    </cofactor>
</comment>
<evidence type="ECO:0000259" key="7">
    <source>
        <dbReference type="Pfam" id="PF02668"/>
    </source>
</evidence>
<evidence type="ECO:0000256" key="1">
    <source>
        <dbReference type="ARBA" id="ARBA00001954"/>
    </source>
</evidence>
<evidence type="ECO:0000313" key="9">
    <source>
        <dbReference type="Proteomes" id="UP000045782"/>
    </source>
</evidence>
<dbReference type="SUPFAM" id="SSF51197">
    <property type="entry name" value="Clavaminate synthase-like"/>
    <property type="match status" value="1"/>
</dbReference>
<dbReference type="InterPro" id="IPR003819">
    <property type="entry name" value="TauD/TfdA-like"/>
</dbReference>
<accession>A0A0U0ZV12</accession>
<organism evidence="8 9">
    <name type="scientific">Mycobacteroides abscessus</name>
    <dbReference type="NCBI Taxonomy" id="36809"/>
    <lineage>
        <taxon>Bacteria</taxon>
        <taxon>Bacillati</taxon>
        <taxon>Actinomycetota</taxon>
        <taxon>Actinomycetes</taxon>
        <taxon>Mycobacteriales</taxon>
        <taxon>Mycobacteriaceae</taxon>
        <taxon>Mycobacteroides</taxon>
    </lineage>
</organism>
<dbReference type="Gene3D" id="3.60.130.10">
    <property type="entry name" value="Clavaminate synthase-like"/>
    <property type="match status" value="1"/>
</dbReference>
<keyword evidence="6" id="KW-0408">Iron</keyword>
<dbReference type="PANTHER" id="PTHR30468:SF5">
    <property type="entry name" value="ALPHA-KETOGLUTARATE-DEPENDENT SULFATE ESTER DIOXYGENASE"/>
    <property type="match status" value="1"/>
</dbReference>
<dbReference type="InterPro" id="IPR042098">
    <property type="entry name" value="TauD-like_sf"/>
</dbReference>
<protein>
    <submittedName>
        <fullName evidence="8">Putative taurine dioxygenase</fullName>
        <ecNumber evidence="8">1.14.11.17</ecNumber>
    </submittedName>
</protein>
<name>A0A0U0ZV12_9MYCO</name>
<comment type="similarity">
    <text evidence="2">Belongs to the TfdA dioxygenase family.</text>
</comment>
<dbReference type="GO" id="GO:0000908">
    <property type="term" value="F:taurine dioxygenase activity"/>
    <property type="evidence" value="ECO:0007669"/>
    <property type="project" value="UniProtKB-EC"/>
</dbReference>
<keyword evidence="5 8" id="KW-0560">Oxidoreductase</keyword>
<dbReference type="EC" id="1.14.11.17" evidence="8"/>
<dbReference type="GO" id="GO:0005737">
    <property type="term" value="C:cytoplasm"/>
    <property type="evidence" value="ECO:0007669"/>
    <property type="project" value="TreeGrafter"/>
</dbReference>
<keyword evidence="3" id="KW-0479">Metal-binding</keyword>
<reference evidence="8 9" key="1">
    <citation type="submission" date="2015-03" db="EMBL/GenBank/DDBJ databases">
        <authorList>
            <person name="Murphy D."/>
        </authorList>
    </citation>
    <scope>NUCLEOTIDE SEQUENCE [LARGE SCALE GENOMIC DNA]</scope>
    <source>
        <strain evidence="8 9">PAP088</strain>
    </source>
</reference>
<dbReference type="PANTHER" id="PTHR30468">
    <property type="entry name" value="ALPHA-KETOGLUTARATE-DEPENDENT SULFONATE DIOXYGENASE"/>
    <property type="match status" value="1"/>
</dbReference>
<dbReference type="Pfam" id="PF02668">
    <property type="entry name" value="TauD"/>
    <property type="match status" value="1"/>
</dbReference>
<keyword evidence="4 8" id="KW-0223">Dioxygenase</keyword>
<evidence type="ECO:0000256" key="4">
    <source>
        <dbReference type="ARBA" id="ARBA00022964"/>
    </source>
</evidence>
<dbReference type="RefSeq" id="WP_016341532.1">
    <property type="nucleotide sequence ID" value="NZ_AP022621.1"/>
</dbReference>
<dbReference type="EMBL" id="CSWP01000010">
    <property type="protein sequence ID" value="CPV68138.1"/>
    <property type="molecule type" value="Genomic_DNA"/>
</dbReference>
<dbReference type="AlphaFoldDB" id="A0A0U0ZV12"/>
<dbReference type="Proteomes" id="UP000045782">
    <property type="component" value="Unassembled WGS sequence"/>
</dbReference>
<dbReference type="InterPro" id="IPR051323">
    <property type="entry name" value="AtsK-like"/>
</dbReference>
<feature type="domain" description="TauD/TfdA-like" evidence="7">
    <location>
        <begin position="9"/>
        <end position="275"/>
    </location>
</feature>